<dbReference type="EMBL" id="UGHX01000001">
    <property type="protein sequence ID" value="STP11084.1"/>
    <property type="molecule type" value="Genomic_DNA"/>
</dbReference>
<dbReference type="REBASE" id="431847">
    <property type="entry name" value="Hci12219McrBCP"/>
</dbReference>
<gene>
    <name evidence="2" type="primary">mcrB</name>
    <name evidence="2" type="ORF">NCTC12219_00967</name>
</gene>
<dbReference type="Gene3D" id="3.40.50.300">
    <property type="entry name" value="P-loop containing nucleotide triphosphate hydrolases"/>
    <property type="match status" value="1"/>
</dbReference>
<dbReference type="PANTHER" id="PTHR37291:SF1">
    <property type="entry name" value="TYPE IV METHYL-DIRECTED RESTRICTION ENZYME ECOKMCRB SUBUNIT"/>
    <property type="match status" value="1"/>
</dbReference>
<name>A0A377JTA8_9HELI</name>
<dbReference type="InterPro" id="IPR052934">
    <property type="entry name" value="Methyl-DNA_Rec/Restrict_Enz"/>
</dbReference>
<dbReference type="EC" id="3.1.21.-" evidence="2"/>
<dbReference type="SUPFAM" id="SSF52540">
    <property type="entry name" value="P-loop containing nucleoside triphosphate hydrolases"/>
    <property type="match status" value="1"/>
</dbReference>
<accession>A0A377JTA8</accession>
<dbReference type="GO" id="GO:0016887">
    <property type="term" value="F:ATP hydrolysis activity"/>
    <property type="evidence" value="ECO:0007669"/>
    <property type="project" value="InterPro"/>
</dbReference>
<dbReference type="SUPFAM" id="SSF88697">
    <property type="entry name" value="PUA domain-like"/>
    <property type="match status" value="1"/>
</dbReference>
<dbReference type="InterPro" id="IPR027417">
    <property type="entry name" value="P-loop_NTPase"/>
</dbReference>
<dbReference type="Proteomes" id="UP000255103">
    <property type="component" value="Unassembled WGS sequence"/>
</dbReference>
<dbReference type="GO" id="GO:0005524">
    <property type="term" value="F:ATP binding"/>
    <property type="evidence" value="ECO:0007669"/>
    <property type="project" value="InterPro"/>
</dbReference>
<keyword evidence="2" id="KW-0378">Hydrolase</keyword>
<protein>
    <submittedName>
        <fullName evidence="2">Endonuclease</fullName>
        <ecNumber evidence="2">3.1.21.-</ecNumber>
    </submittedName>
</protein>
<proteinExistence type="predicted"/>
<keyword evidence="2" id="KW-0540">Nuclease</keyword>
<dbReference type="PANTHER" id="PTHR37291">
    <property type="entry name" value="5-METHYLCYTOSINE-SPECIFIC RESTRICTION ENZYME B"/>
    <property type="match status" value="1"/>
</dbReference>
<evidence type="ECO:0000259" key="1">
    <source>
        <dbReference type="Pfam" id="PF07728"/>
    </source>
</evidence>
<organism evidence="2 3">
    <name type="scientific">Helicobacter cinaedi</name>
    <dbReference type="NCBI Taxonomy" id="213"/>
    <lineage>
        <taxon>Bacteria</taxon>
        <taxon>Pseudomonadati</taxon>
        <taxon>Campylobacterota</taxon>
        <taxon>Epsilonproteobacteria</taxon>
        <taxon>Campylobacterales</taxon>
        <taxon>Helicobacteraceae</taxon>
        <taxon>Helicobacter</taxon>
    </lineage>
</organism>
<dbReference type="InterPro" id="IPR011704">
    <property type="entry name" value="ATPase_dyneun-rel_AAA"/>
</dbReference>
<sequence>MDKTYWIFPSNAEYEFDAVAHFKDNEKVDWRKNNKNKSVKKGDIVFIYVSKIQTEKYKSTLAIQTEVIEITNDKIWLKFNGFFKSPIPYAELKQYAGVKSNLQGAEPIKEKRYVDFILNYPKSLETAQQEAENTKENKMLDNNIPLNQILYGPPGTGKTYHTIDKALEILGYVEWNESEKKFELNERALEKLKDLPFDIGTMSERDKKKALFDKFMEQGQIGFVTFHQSYGYEDFVEGIRPRLSSENDESQVSEKMEYEIRDGIFKEMCKNAQSFIKQIENKGIDIEITDTTKVWKMSLGDKGVGEAEPLQQYCFKNNEIRIGFDDKELHEQRSVKNFYKMKPNDIVCVLHSNKEISLIGIVLDKVEKDEGVLLPNWNTKYFKRFRKVKWLNTLDDKFDIYALNENTKLTQQTTYELTRIKPEQILKYIKEYLKFTTIEDNTQKPFILIIDEINRGNISKILGELITLLEPSKRKGEKEALEVKLPYSKEPFSVPNNLYIIGTMNTADRSIALLDTALRRRFEFIEMIPDFSKLSADCDGVDLQKLLKVMNNRIEFLLDRERTIGHAFFIDVKNLSDLKAVFNNKILPLLQEYFYDDYAKINAVLNDNGMLESKTMRDMEISLSDDFVDTDKRVWKITDSSQWKRWNFQKIYDNNAKKNPSPDNTESS</sequence>
<dbReference type="AlphaFoldDB" id="A0A377JTA8"/>
<keyword evidence="2" id="KW-0255">Endonuclease</keyword>
<evidence type="ECO:0000313" key="2">
    <source>
        <dbReference type="EMBL" id="STP11084.1"/>
    </source>
</evidence>
<feature type="domain" description="ATPase dynein-related AAA" evidence="1">
    <location>
        <begin position="436"/>
        <end position="522"/>
    </location>
</feature>
<dbReference type="InterPro" id="IPR015947">
    <property type="entry name" value="PUA-like_sf"/>
</dbReference>
<evidence type="ECO:0000313" key="3">
    <source>
        <dbReference type="Proteomes" id="UP000255103"/>
    </source>
</evidence>
<reference evidence="2 3" key="1">
    <citation type="submission" date="2018-06" db="EMBL/GenBank/DDBJ databases">
        <authorList>
            <consortium name="Pathogen Informatics"/>
            <person name="Doyle S."/>
        </authorList>
    </citation>
    <scope>NUCLEOTIDE SEQUENCE [LARGE SCALE GENOMIC DNA]</scope>
    <source>
        <strain evidence="2 3">NCTC12219</strain>
    </source>
</reference>
<dbReference type="Pfam" id="PF07728">
    <property type="entry name" value="AAA_5"/>
    <property type="match status" value="1"/>
</dbReference>
<dbReference type="GO" id="GO:0004519">
    <property type="term" value="F:endonuclease activity"/>
    <property type="evidence" value="ECO:0007669"/>
    <property type="project" value="UniProtKB-KW"/>
</dbReference>